<dbReference type="GO" id="GO:0004867">
    <property type="term" value="F:serine-type endopeptidase inhibitor activity"/>
    <property type="evidence" value="ECO:0007669"/>
    <property type="project" value="InterPro"/>
</dbReference>
<proteinExistence type="predicted"/>
<dbReference type="PANTHER" id="PTHR10083:SF374">
    <property type="entry name" value="BPTI_KUNITZ INHIBITOR DOMAIN-CONTAINING PROTEIN"/>
    <property type="match status" value="1"/>
</dbReference>
<gene>
    <name evidence="3" type="ORF">METZ01_LOCUS264715</name>
</gene>
<dbReference type="GO" id="GO:0005615">
    <property type="term" value="C:extracellular space"/>
    <property type="evidence" value="ECO:0007669"/>
    <property type="project" value="TreeGrafter"/>
</dbReference>
<dbReference type="PROSITE" id="PS50279">
    <property type="entry name" value="BPTI_KUNITZ_2"/>
    <property type="match status" value="1"/>
</dbReference>
<dbReference type="InterPro" id="IPR026444">
    <property type="entry name" value="Secre_tail"/>
</dbReference>
<dbReference type="NCBIfam" id="TIGR04183">
    <property type="entry name" value="Por_Secre_tail"/>
    <property type="match status" value="1"/>
</dbReference>
<sequence>MVFGQEIVEFKTGTYFGECLGYCLSQLTITSNDADYTLYGWDENDSLHQPVAISDTVDSIIWEDLNTLFDFDLFMSLDSMIGCPDCADGGAEWFEITTIDTVKRVTIEFGDSLYGLNNYIDLFRSIRHSFEEIQACYFIPHTGACLAVIPRYYFEQEENECLEFTWGGCGGLVPFETMEDCESSCIDDGQQLSTPIFNYPDKYKLKNCYPNPFNPITTLRYDLPEDAMVNIAIYDMMGRVVKTLINDQQTAGYRSTQWNATNNSGSPVSAGIYLYMIQAGEFRQTKKMVLLK</sequence>
<keyword evidence="1" id="KW-1015">Disulfide bond</keyword>
<dbReference type="InterPro" id="IPR002223">
    <property type="entry name" value="Kunitz_BPTI"/>
</dbReference>
<dbReference type="InterPro" id="IPR050098">
    <property type="entry name" value="TFPI/VKTCI-like"/>
</dbReference>
<dbReference type="SMART" id="SM00131">
    <property type="entry name" value="KU"/>
    <property type="match status" value="1"/>
</dbReference>
<dbReference type="AlphaFoldDB" id="A0A382JMK0"/>
<evidence type="ECO:0000256" key="1">
    <source>
        <dbReference type="ARBA" id="ARBA00023157"/>
    </source>
</evidence>
<accession>A0A382JMK0</accession>
<name>A0A382JMK0_9ZZZZ</name>
<dbReference type="PANTHER" id="PTHR10083">
    <property type="entry name" value="KUNITZ-TYPE PROTEASE INHIBITOR-RELATED"/>
    <property type="match status" value="1"/>
</dbReference>
<reference evidence="3" key="1">
    <citation type="submission" date="2018-05" db="EMBL/GenBank/DDBJ databases">
        <authorList>
            <person name="Lanie J.A."/>
            <person name="Ng W.-L."/>
            <person name="Kazmierczak K.M."/>
            <person name="Andrzejewski T.M."/>
            <person name="Davidsen T.M."/>
            <person name="Wayne K.J."/>
            <person name="Tettelin H."/>
            <person name="Glass J.I."/>
            <person name="Rusch D."/>
            <person name="Podicherti R."/>
            <person name="Tsui H.-C.T."/>
            <person name="Winkler M.E."/>
        </authorList>
    </citation>
    <scope>NUCLEOTIDE SEQUENCE</scope>
</reference>
<dbReference type="Pfam" id="PF13860">
    <property type="entry name" value="FlgD_ig"/>
    <property type="match status" value="1"/>
</dbReference>
<dbReference type="Pfam" id="PF00014">
    <property type="entry name" value="Kunitz_BPTI"/>
    <property type="match status" value="1"/>
</dbReference>
<evidence type="ECO:0000259" key="2">
    <source>
        <dbReference type="PROSITE" id="PS50279"/>
    </source>
</evidence>
<organism evidence="3">
    <name type="scientific">marine metagenome</name>
    <dbReference type="NCBI Taxonomy" id="408172"/>
    <lineage>
        <taxon>unclassified sequences</taxon>
        <taxon>metagenomes</taxon>
        <taxon>ecological metagenomes</taxon>
    </lineage>
</organism>
<dbReference type="InterPro" id="IPR036880">
    <property type="entry name" value="Kunitz_BPTI_sf"/>
</dbReference>
<feature type="domain" description="BPTI/Kunitz inhibitor" evidence="2">
    <location>
        <begin position="136"/>
        <end position="185"/>
    </location>
</feature>
<dbReference type="Gene3D" id="4.10.410.10">
    <property type="entry name" value="Pancreatic trypsin inhibitor Kunitz domain"/>
    <property type="match status" value="1"/>
</dbReference>
<evidence type="ECO:0000313" key="3">
    <source>
        <dbReference type="EMBL" id="SVC11861.1"/>
    </source>
</evidence>
<dbReference type="EMBL" id="UINC01074552">
    <property type="protein sequence ID" value="SVC11861.1"/>
    <property type="molecule type" value="Genomic_DNA"/>
</dbReference>
<dbReference type="InterPro" id="IPR025965">
    <property type="entry name" value="FlgD/Vpr_Ig-like"/>
</dbReference>
<dbReference type="Gene3D" id="2.60.40.4070">
    <property type="match status" value="1"/>
</dbReference>
<protein>
    <recommendedName>
        <fullName evidence="2">BPTI/Kunitz inhibitor domain-containing protein</fullName>
    </recommendedName>
</protein>
<dbReference type="SUPFAM" id="SSF57362">
    <property type="entry name" value="BPTI-like"/>
    <property type="match status" value="1"/>
</dbReference>